<dbReference type="AlphaFoldDB" id="A0A8J3I128"/>
<dbReference type="InterPro" id="IPR018711">
    <property type="entry name" value="NAGPA"/>
</dbReference>
<dbReference type="PANTHER" id="PTHR40446:SF2">
    <property type="entry name" value="N-ACETYLGLUCOSAMINE-1-PHOSPHODIESTER ALPHA-N-ACETYLGLUCOSAMINIDASE"/>
    <property type="match status" value="1"/>
</dbReference>
<organism evidence="2 3">
    <name type="scientific">Ktedonospora formicarum</name>
    <dbReference type="NCBI Taxonomy" id="2778364"/>
    <lineage>
        <taxon>Bacteria</taxon>
        <taxon>Bacillati</taxon>
        <taxon>Chloroflexota</taxon>
        <taxon>Ktedonobacteria</taxon>
        <taxon>Ktedonobacterales</taxon>
        <taxon>Ktedonobacteraceae</taxon>
        <taxon>Ktedonospora</taxon>
    </lineage>
</organism>
<name>A0A8J3I128_9CHLR</name>
<protein>
    <recommendedName>
        <fullName evidence="1">Phosphodiester glycosidase domain-containing protein</fullName>
    </recommendedName>
</protein>
<reference evidence="2" key="1">
    <citation type="submission" date="2020-10" db="EMBL/GenBank/DDBJ databases">
        <title>Taxonomic study of unclassified bacteria belonging to the class Ktedonobacteria.</title>
        <authorList>
            <person name="Yabe S."/>
            <person name="Wang C.M."/>
            <person name="Zheng Y."/>
            <person name="Sakai Y."/>
            <person name="Cavaletti L."/>
            <person name="Monciardini P."/>
            <person name="Donadio S."/>
        </authorList>
    </citation>
    <scope>NUCLEOTIDE SEQUENCE</scope>
    <source>
        <strain evidence="2">SOSP1-1</strain>
    </source>
</reference>
<proteinExistence type="predicted"/>
<accession>A0A8J3I128</accession>
<sequence>MLLRKRIIAPILLCVVLLVLFFGQSALTYARVAFTETPPGWPVILSEKQTLDQSLAAGVQVSSQTLSTSNGSQHVSLLDLDLSNPNVNLGVVQANDQIFSRSETVSSMANRTQAIAGINGDFFEINTTGAPINMLAINGEMWQSPAPRSQNANDLAVLGVDANKNLIIGHEQYNGTINVGTSSHALNAVNRYAFARSGGMLLATSRLGAMNVSGYTVALLKPINEARYTVTALETNLGTLAKLSDGQEALIGGGESGQWLQANLQVGSELEISQQITPDNDLQQAIGGGVQLIRDGEIPSSSELGNTTAANPLTAVGITQDGERAFLAVFDGREVGPDHSQGLTRQEMAGYLLSIGAYQALLFDGGGSSEMVARLPGQESVSVINTPSDGRERRVANSLLVYADQQAQRSAPSRYRQG</sequence>
<dbReference type="EMBL" id="BNJF01000002">
    <property type="protein sequence ID" value="GHO46851.1"/>
    <property type="molecule type" value="Genomic_DNA"/>
</dbReference>
<dbReference type="PANTHER" id="PTHR40446">
    <property type="entry name" value="N-ACETYLGLUCOSAMINE-1-PHOSPHODIESTER ALPHA-N-ACETYLGLUCOSAMINIDASE"/>
    <property type="match status" value="1"/>
</dbReference>
<keyword evidence="3" id="KW-1185">Reference proteome</keyword>
<evidence type="ECO:0000259" key="1">
    <source>
        <dbReference type="Pfam" id="PF09992"/>
    </source>
</evidence>
<comment type="caution">
    <text evidence="2">The sequence shown here is derived from an EMBL/GenBank/DDBJ whole genome shotgun (WGS) entry which is preliminary data.</text>
</comment>
<dbReference type="Proteomes" id="UP000612362">
    <property type="component" value="Unassembled WGS sequence"/>
</dbReference>
<feature type="domain" description="Phosphodiester glycosidase" evidence="1">
    <location>
        <begin position="258"/>
        <end position="402"/>
    </location>
</feature>
<evidence type="ECO:0000313" key="2">
    <source>
        <dbReference type="EMBL" id="GHO46851.1"/>
    </source>
</evidence>
<evidence type="ECO:0000313" key="3">
    <source>
        <dbReference type="Proteomes" id="UP000612362"/>
    </source>
</evidence>
<dbReference type="RefSeq" id="WP_220196200.1">
    <property type="nucleotide sequence ID" value="NZ_BNJF01000002.1"/>
</dbReference>
<gene>
    <name evidence="2" type="ORF">KSX_50140</name>
</gene>
<dbReference type="Pfam" id="PF09992">
    <property type="entry name" value="NAGPA"/>
    <property type="match status" value="1"/>
</dbReference>